<dbReference type="EMBL" id="BAAADU010000002">
    <property type="protein sequence ID" value="GAA0654849.1"/>
    <property type="molecule type" value="Genomic_DNA"/>
</dbReference>
<proteinExistence type="predicted"/>
<evidence type="ECO:0000313" key="2">
    <source>
        <dbReference type="Proteomes" id="UP001500194"/>
    </source>
</evidence>
<sequence length="124" mass="13942">MTELEGYAEALREDVGETLRGVAIADLRAREFDVIYMREDIWQLYSDETQQEIFEDAVFETMGMDRKEDLFEPLGGLEATVRVFEGGINVLAWADDHGVFVGLGPDEDAIPAAVRTANEIRETL</sequence>
<comment type="caution">
    <text evidence="1">The sequence shown here is derived from an EMBL/GenBank/DDBJ whole genome shotgun (WGS) entry which is preliminary data.</text>
</comment>
<dbReference type="RefSeq" id="WP_227260341.1">
    <property type="nucleotide sequence ID" value="NZ_BAAADU010000002.1"/>
</dbReference>
<accession>A0AAV3T2W5</accession>
<evidence type="ECO:0000313" key="1">
    <source>
        <dbReference type="EMBL" id="GAA0654849.1"/>
    </source>
</evidence>
<name>A0AAV3T2W5_9EURY</name>
<organism evidence="1 2">
    <name type="scientific">Salarchaeum japonicum</name>
    <dbReference type="NCBI Taxonomy" id="555573"/>
    <lineage>
        <taxon>Archaea</taxon>
        <taxon>Methanobacteriati</taxon>
        <taxon>Methanobacteriota</taxon>
        <taxon>Stenosarchaea group</taxon>
        <taxon>Halobacteria</taxon>
        <taxon>Halobacteriales</taxon>
        <taxon>Halobacteriaceae</taxon>
    </lineage>
</organism>
<dbReference type="Proteomes" id="UP001500194">
    <property type="component" value="Unassembled WGS sequence"/>
</dbReference>
<reference evidence="1 2" key="1">
    <citation type="journal article" date="2019" name="Int. J. Syst. Evol. Microbiol.">
        <title>The Global Catalogue of Microorganisms (GCM) 10K type strain sequencing project: providing services to taxonomists for standard genome sequencing and annotation.</title>
        <authorList>
            <consortium name="The Broad Institute Genomics Platform"/>
            <consortium name="The Broad Institute Genome Sequencing Center for Infectious Disease"/>
            <person name="Wu L."/>
            <person name="Ma J."/>
        </authorList>
    </citation>
    <scope>NUCLEOTIDE SEQUENCE [LARGE SCALE GENOMIC DNA]</scope>
    <source>
        <strain evidence="1 2">JCM 16327</strain>
    </source>
</reference>
<dbReference type="AlphaFoldDB" id="A0AAV3T2W5"/>
<dbReference type="GeneID" id="68573512"/>
<gene>
    <name evidence="1" type="ORF">GCM10009019_18110</name>
</gene>
<dbReference type="Pfam" id="PF24366">
    <property type="entry name" value="DUF7522"/>
    <property type="match status" value="1"/>
</dbReference>
<dbReference type="InterPro" id="IPR055944">
    <property type="entry name" value="DUF7522"/>
</dbReference>
<protein>
    <submittedName>
        <fullName evidence="1">Uncharacterized protein</fullName>
    </submittedName>
</protein>
<keyword evidence="2" id="KW-1185">Reference proteome</keyword>